<keyword evidence="3" id="KW-1185">Reference proteome</keyword>
<dbReference type="EMBL" id="BSYO01000024">
    <property type="protein sequence ID" value="GMH22083.1"/>
    <property type="molecule type" value="Genomic_DNA"/>
</dbReference>
<proteinExistence type="predicted"/>
<gene>
    <name evidence="2" type="ORF">Nepgr_023926</name>
</gene>
<evidence type="ECO:0000256" key="1">
    <source>
        <dbReference type="SAM" id="MobiDB-lite"/>
    </source>
</evidence>
<dbReference type="Proteomes" id="UP001279734">
    <property type="component" value="Unassembled WGS sequence"/>
</dbReference>
<sequence>MSFPRTTSLQGRQKTHHPSNKEPKLASKAFESGILGPPEYTSSITNTTQPDSHTASAPTIEATFRTQHQTKFSIEKTRESGTCRDLRAKANKTDNQAKGSMGSASGCEGPKVKGGNQARSIAGRI</sequence>
<evidence type="ECO:0000313" key="2">
    <source>
        <dbReference type="EMBL" id="GMH22083.1"/>
    </source>
</evidence>
<reference evidence="2" key="1">
    <citation type="submission" date="2023-05" db="EMBL/GenBank/DDBJ databases">
        <title>Nepenthes gracilis genome sequencing.</title>
        <authorList>
            <person name="Fukushima K."/>
        </authorList>
    </citation>
    <scope>NUCLEOTIDE SEQUENCE</scope>
    <source>
        <strain evidence="2">SING2019-196</strain>
    </source>
</reference>
<evidence type="ECO:0000313" key="3">
    <source>
        <dbReference type="Proteomes" id="UP001279734"/>
    </source>
</evidence>
<comment type="caution">
    <text evidence="2">The sequence shown here is derived from an EMBL/GenBank/DDBJ whole genome shotgun (WGS) entry which is preliminary data.</text>
</comment>
<protein>
    <submittedName>
        <fullName evidence="2">Uncharacterized protein</fullName>
    </submittedName>
</protein>
<dbReference type="AlphaFoldDB" id="A0AAD3T1V8"/>
<accession>A0AAD3T1V8</accession>
<feature type="region of interest" description="Disordered" evidence="1">
    <location>
        <begin position="75"/>
        <end position="125"/>
    </location>
</feature>
<feature type="region of interest" description="Disordered" evidence="1">
    <location>
        <begin position="1"/>
        <end position="57"/>
    </location>
</feature>
<feature type="compositionally biased region" description="Polar residues" evidence="1">
    <location>
        <begin position="40"/>
        <end position="57"/>
    </location>
</feature>
<feature type="compositionally biased region" description="Polar residues" evidence="1">
    <location>
        <begin position="1"/>
        <end position="12"/>
    </location>
</feature>
<organism evidence="2 3">
    <name type="scientific">Nepenthes gracilis</name>
    <name type="common">Slender pitcher plant</name>
    <dbReference type="NCBI Taxonomy" id="150966"/>
    <lineage>
        <taxon>Eukaryota</taxon>
        <taxon>Viridiplantae</taxon>
        <taxon>Streptophyta</taxon>
        <taxon>Embryophyta</taxon>
        <taxon>Tracheophyta</taxon>
        <taxon>Spermatophyta</taxon>
        <taxon>Magnoliopsida</taxon>
        <taxon>eudicotyledons</taxon>
        <taxon>Gunneridae</taxon>
        <taxon>Pentapetalae</taxon>
        <taxon>Caryophyllales</taxon>
        <taxon>Nepenthaceae</taxon>
        <taxon>Nepenthes</taxon>
    </lineage>
</organism>
<name>A0AAD3T1V8_NEPGR</name>
<feature type="compositionally biased region" description="Basic and acidic residues" evidence="1">
    <location>
        <begin position="75"/>
        <end position="92"/>
    </location>
</feature>